<dbReference type="KEGG" id="ccan:109678796"/>
<feature type="domain" description="KRAB" evidence="1">
    <location>
        <begin position="39"/>
        <end position="110"/>
    </location>
</feature>
<evidence type="ECO:0000313" key="2">
    <source>
        <dbReference type="RefSeq" id="XP_020009825.1"/>
    </source>
</evidence>
<reference evidence="2" key="1">
    <citation type="submission" date="2025-08" db="UniProtKB">
        <authorList>
            <consortium name="RefSeq"/>
        </authorList>
    </citation>
    <scope>IDENTIFICATION</scope>
    <source>
        <tissue evidence="2">Leukocyte</tissue>
    </source>
</reference>
<feature type="non-terminal residue" evidence="2">
    <location>
        <position position="113"/>
    </location>
</feature>
<proteinExistence type="predicted"/>
<dbReference type="PANTHER" id="PTHR23232">
    <property type="entry name" value="KRAB DOMAIN C2H2 ZINC FINGER"/>
    <property type="match status" value="1"/>
</dbReference>
<accession>A0A8B7TWU8</accession>
<dbReference type="PANTHER" id="PTHR23232:SF133">
    <property type="entry name" value="RIKEN CDNA 1700020N01 GENE"/>
    <property type="match status" value="1"/>
</dbReference>
<dbReference type="CTD" id="256051"/>
<name>A0A8B7TWU8_CASCN</name>
<dbReference type="CDD" id="cd07765">
    <property type="entry name" value="KRAB_A-box"/>
    <property type="match status" value="1"/>
</dbReference>
<dbReference type="AlphaFoldDB" id="A0A8B7TWU8"/>
<gene>
    <name evidence="2" type="primary">LOC109678796</name>
</gene>
<dbReference type="Pfam" id="PF01352">
    <property type="entry name" value="KRAB"/>
    <property type="match status" value="1"/>
</dbReference>
<dbReference type="PROSITE" id="PS50805">
    <property type="entry name" value="KRAB"/>
    <property type="match status" value="1"/>
</dbReference>
<dbReference type="RefSeq" id="XP_020009825.1">
    <property type="nucleotide sequence ID" value="XM_020154236.1"/>
</dbReference>
<dbReference type="SUPFAM" id="SSF109640">
    <property type="entry name" value="KRAB domain (Kruppel-associated box)"/>
    <property type="match status" value="1"/>
</dbReference>
<dbReference type="OrthoDB" id="9634412at2759"/>
<dbReference type="Gene3D" id="6.10.140.140">
    <property type="match status" value="1"/>
</dbReference>
<dbReference type="SMART" id="SM00349">
    <property type="entry name" value="KRAB"/>
    <property type="match status" value="1"/>
</dbReference>
<dbReference type="GO" id="GO:0006355">
    <property type="term" value="P:regulation of DNA-templated transcription"/>
    <property type="evidence" value="ECO:0007669"/>
    <property type="project" value="InterPro"/>
</dbReference>
<dbReference type="InterPro" id="IPR036051">
    <property type="entry name" value="KRAB_dom_sf"/>
</dbReference>
<organism evidence="2">
    <name type="scientific">Castor canadensis</name>
    <name type="common">American beaver</name>
    <dbReference type="NCBI Taxonomy" id="51338"/>
    <lineage>
        <taxon>Eukaryota</taxon>
        <taxon>Metazoa</taxon>
        <taxon>Chordata</taxon>
        <taxon>Craniata</taxon>
        <taxon>Vertebrata</taxon>
        <taxon>Euteleostomi</taxon>
        <taxon>Mammalia</taxon>
        <taxon>Eutheria</taxon>
        <taxon>Euarchontoglires</taxon>
        <taxon>Glires</taxon>
        <taxon>Rodentia</taxon>
        <taxon>Castorimorpha</taxon>
        <taxon>Castoridae</taxon>
        <taxon>Castor</taxon>
    </lineage>
</organism>
<dbReference type="InterPro" id="IPR050169">
    <property type="entry name" value="Krueppel_C2H2_ZnF"/>
</dbReference>
<evidence type="ECO:0000259" key="1">
    <source>
        <dbReference type="PROSITE" id="PS50805"/>
    </source>
</evidence>
<dbReference type="InterPro" id="IPR001909">
    <property type="entry name" value="KRAB"/>
</dbReference>
<sequence length="113" mass="12645">MPAAAPSSSHHFHFMEMERFYINISMAAEEFMEPLQGHVTFEDVTICFSQEEWSLLDAAQRSLYHAVMLENFALMATVGFWRGGQNEIACPGQTVSTGLLQVRTSTPSMSIPN</sequence>
<protein>
    <submittedName>
        <fullName evidence="2">Zinc finger protein 549-like</fullName>
    </submittedName>
</protein>